<dbReference type="PROSITE" id="PS50082">
    <property type="entry name" value="WD_REPEATS_2"/>
    <property type="match status" value="5"/>
</dbReference>
<keyword evidence="1 3" id="KW-0853">WD repeat</keyword>
<gene>
    <name evidence="6" type="ORF">AG1IA_08034</name>
</gene>
<dbReference type="Gene3D" id="6.10.280.220">
    <property type="match status" value="1"/>
</dbReference>
<keyword evidence="4" id="KW-0175">Coiled coil</keyword>
<dbReference type="GO" id="GO:1990234">
    <property type="term" value="C:transferase complex"/>
    <property type="evidence" value="ECO:0007669"/>
    <property type="project" value="UniProtKB-ARBA"/>
</dbReference>
<dbReference type="InterPro" id="IPR036322">
    <property type="entry name" value="WD40_repeat_dom_sf"/>
</dbReference>
<dbReference type="OrthoDB" id="496at2759"/>
<dbReference type="EMBL" id="AFRT01002351">
    <property type="protein sequence ID" value="ELU37939.1"/>
    <property type="molecule type" value="Genomic_DNA"/>
</dbReference>
<protein>
    <submittedName>
        <fullName evidence="6">Trp-Asp repeats containing protein</fullName>
    </submittedName>
</protein>
<proteinExistence type="predicted"/>
<feature type="repeat" description="WD" evidence="3">
    <location>
        <begin position="495"/>
        <end position="534"/>
    </location>
</feature>
<dbReference type="PANTHER" id="PTHR22847:SF637">
    <property type="entry name" value="WD REPEAT DOMAIN 5B"/>
    <property type="match status" value="1"/>
</dbReference>
<feature type="coiled-coil region" evidence="4">
    <location>
        <begin position="235"/>
        <end position="276"/>
    </location>
</feature>
<dbReference type="InterPro" id="IPR001680">
    <property type="entry name" value="WD40_rpt"/>
</dbReference>
<organism evidence="6 7">
    <name type="scientific">Thanatephorus cucumeris (strain AG1-IA)</name>
    <name type="common">Rice sheath blight fungus</name>
    <name type="synonym">Rhizoctonia solani</name>
    <dbReference type="NCBI Taxonomy" id="983506"/>
    <lineage>
        <taxon>Eukaryota</taxon>
        <taxon>Fungi</taxon>
        <taxon>Dikarya</taxon>
        <taxon>Basidiomycota</taxon>
        <taxon>Agaricomycotina</taxon>
        <taxon>Agaricomycetes</taxon>
        <taxon>Cantharellales</taxon>
        <taxon>Ceratobasidiaceae</taxon>
        <taxon>Rhizoctonia</taxon>
        <taxon>Rhizoctonia solani AG-1</taxon>
    </lineage>
</organism>
<feature type="repeat" description="WD" evidence="3">
    <location>
        <begin position="430"/>
        <end position="444"/>
    </location>
</feature>
<dbReference type="InterPro" id="IPR015943">
    <property type="entry name" value="WD40/YVTN_repeat-like_dom_sf"/>
</dbReference>
<dbReference type="PROSITE" id="PS50294">
    <property type="entry name" value="WD_REPEATS_REGION"/>
    <property type="match status" value="3"/>
</dbReference>
<dbReference type="OMA" id="ERLRYMD"/>
<keyword evidence="7" id="KW-1185">Reference proteome</keyword>
<feature type="region of interest" description="Disordered" evidence="5">
    <location>
        <begin position="159"/>
        <end position="183"/>
    </location>
</feature>
<feature type="repeat" description="WD" evidence="3">
    <location>
        <begin position="602"/>
        <end position="641"/>
    </location>
</feature>
<dbReference type="STRING" id="983506.L8WNL4"/>
<feature type="region of interest" description="Disordered" evidence="5">
    <location>
        <begin position="373"/>
        <end position="397"/>
    </location>
</feature>
<sequence length="756" mass="81349">MSTDARSRLGTATSALLAPFSSEDGSQASNRILSGLAPSMMTPRRMAAAASAAATGSIENPPSSVLDFATIGRVPLRISLGRRSTARDLSIREATDALLLEPIPDTPATETESSVSFMRGFSATVNSVDASRSRRRKARNVDLPHLGLRSKALAARGMLTEGDPEESPAVKKSGRHRHSLSSSVKLTPEELARQKREIIQDRENIHVRRVSRLLSDHRYCVILNSITQSLINNEIAEITAKIAALDVIRNNLEQDLLRLHENELELEEELSAVQELQYLEGSATPSDVGTSRRRKGTPKVCLAIHTIAEDHAPAAPRLSGHASPAFLPSEHDDLPPNIAFMTLTTSGPIAALDFTEPYGLLVTASYFPQAPTQSSTTFPFTSSATSQSSTHVTPSDPDPRMWDLCAGTPIGRLRGAGVVRALQVQGKACVTGGADGVVRVWDLSKVPDDDDPAGSFVGNGKNAKSREEEDFVHLERESTSEGSGEGPDTGCIKVLEGHSKAVTSLYFEDACMVTGAADKTIRQWDVTTGQCVLTMDLLWAMSHPGDSSEYVDQPYDFSANFPEGEDRFVGGLQFWGYALVSGSADGAVRMWDMRTGQSHRTLLGHTAPITAIQFDEIHVVSSARDGTVRLWDLRSGGRTVELLRFGSSRLAAQNEFGLSAGLSEYSSHVGRGSSTSLAAMGGTASPVVGGGIGDVQFDSRKIVAASDNGVEIFNRISQQYTTLTVNGHYGAIERLRYIDRYLVSGGRDATVKIWAL</sequence>
<dbReference type="SUPFAM" id="SSF50978">
    <property type="entry name" value="WD40 repeat-like"/>
    <property type="match status" value="1"/>
</dbReference>
<dbReference type="Gene3D" id="2.130.10.10">
    <property type="entry name" value="YVTN repeat-like/Quinoprotein amine dehydrogenase"/>
    <property type="match status" value="2"/>
</dbReference>
<evidence type="ECO:0000256" key="1">
    <source>
        <dbReference type="ARBA" id="ARBA00022574"/>
    </source>
</evidence>
<dbReference type="Proteomes" id="UP000011668">
    <property type="component" value="Unassembled WGS sequence"/>
</dbReference>
<feature type="compositionally biased region" description="Low complexity" evidence="5">
    <location>
        <begin position="373"/>
        <end position="390"/>
    </location>
</feature>
<accession>L8WNL4</accession>
<evidence type="ECO:0000256" key="5">
    <source>
        <dbReference type="SAM" id="MobiDB-lite"/>
    </source>
</evidence>
<evidence type="ECO:0000256" key="3">
    <source>
        <dbReference type="PROSITE-ProRule" id="PRU00221"/>
    </source>
</evidence>
<feature type="repeat" description="WD" evidence="3">
    <location>
        <begin position="725"/>
        <end position="756"/>
    </location>
</feature>
<evidence type="ECO:0000313" key="6">
    <source>
        <dbReference type="EMBL" id="ELU37939.1"/>
    </source>
</evidence>
<evidence type="ECO:0000256" key="4">
    <source>
        <dbReference type="SAM" id="Coils"/>
    </source>
</evidence>
<dbReference type="HOGENOM" id="CLU_012350_0_0_1"/>
<dbReference type="InterPro" id="IPR019775">
    <property type="entry name" value="WD40_repeat_CS"/>
</dbReference>
<comment type="caution">
    <text evidence="6">The sequence shown here is derived from an EMBL/GenBank/DDBJ whole genome shotgun (WGS) entry which is preliminary data.</text>
</comment>
<dbReference type="PROSITE" id="PS00678">
    <property type="entry name" value="WD_REPEATS_1"/>
    <property type="match status" value="2"/>
</dbReference>
<keyword evidence="2" id="KW-0677">Repeat</keyword>
<feature type="repeat" description="WD" evidence="3">
    <location>
        <begin position="579"/>
        <end position="601"/>
    </location>
</feature>
<dbReference type="Pfam" id="PF00400">
    <property type="entry name" value="WD40"/>
    <property type="match status" value="4"/>
</dbReference>
<feature type="region of interest" description="Disordered" evidence="5">
    <location>
        <begin position="449"/>
        <end position="469"/>
    </location>
</feature>
<evidence type="ECO:0000313" key="7">
    <source>
        <dbReference type="Proteomes" id="UP000011668"/>
    </source>
</evidence>
<dbReference type="PANTHER" id="PTHR22847">
    <property type="entry name" value="WD40 REPEAT PROTEIN"/>
    <property type="match status" value="1"/>
</dbReference>
<reference evidence="6 7" key="1">
    <citation type="journal article" date="2013" name="Nat. Commun.">
        <title>The evolution and pathogenic mechanisms of the rice sheath blight pathogen.</title>
        <authorList>
            <person name="Zheng A."/>
            <person name="Lin R."/>
            <person name="Xu L."/>
            <person name="Qin P."/>
            <person name="Tang C."/>
            <person name="Ai P."/>
            <person name="Zhang D."/>
            <person name="Liu Y."/>
            <person name="Sun Z."/>
            <person name="Feng H."/>
            <person name="Wang Y."/>
            <person name="Chen Y."/>
            <person name="Liang X."/>
            <person name="Fu R."/>
            <person name="Li Q."/>
            <person name="Zhang J."/>
            <person name="Yu X."/>
            <person name="Xie Z."/>
            <person name="Ding L."/>
            <person name="Guan P."/>
            <person name="Tang J."/>
            <person name="Liang Y."/>
            <person name="Wang S."/>
            <person name="Deng Q."/>
            <person name="Li S."/>
            <person name="Zhu J."/>
            <person name="Wang L."/>
            <person name="Liu H."/>
            <person name="Li P."/>
        </authorList>
    </citation>
    <scope>NUCLEOTIDE SEQUENCE [LARGE SCALE GENOMIC DNA]</scope>
    <source>
        <strain evidence="7">AG-1 IA</strain>
    </source>
</reference>
<dbReference type="SMART" id="SM00320">
    <property type="entry name" value="WD40"/>
    <property type="match status" value="5"/>
</dbReference>
<dbReference type="InterPro" id="IPR020472">
    <property type="entry name" value="WD40_PAC1"/>
</dbReference>
<dbReference type="AlphaFoldDB" id="L8WNL4"/>
<dbReference type="PRINTS" id="PR00320">
    <property type="entry name" value="GPROTEINBRPT"/>
</dbReference>
<name>L8WNL4_THACA</name>
<evidence type="ECO:0000256" key="2">
    <source>
        <dbReference type="ARBA" id="ARBA00022737"/>
    </source>
</evidence>